<keyword evidence="2" id="KW-1185">Reference proteome</keyword>
<proteinExistence type="predicted"/>
<accession>A0A5B7HSY1</accession>
<comment type="caution">
    <text evidence="1">The sequence shown here is derived from an EMBL/GenBank/DDBJ whole genome shotgun (WGS) entry which is preliminary data.</text>
</comment>
<sequence>MHGGLGTSLVL</sequence>
<reference evidence="1 2" key="1">
    <citation type="submission" date="2019-05" db="EMBL/GenBank/DDBJ databases">
        <title>Another draft genome of Portunus trituberculatus and its Hox gene families provides insights of decapod evolution.</title>
        <authorList>
            <person name="Jeong J.-H."/>
            <person name="Song I."/>
            <person name="Kim S."/>
            <person name="Choi T."/>
            <person name="Kim D."/>
            <person name="Ryu S."/>
            <person name="Kim W."/>
        </authorList>
    </citation>
    <scope>NUCLEOTIDE SEQUENCE [LARGE SCALE GENOMIC DNA]</scope>
    <source>
        <tissue evidence="1">Muscle</tissue>
    </source>
</reference>
<evidence type="ECO:0000313" key="1">
    <source>
        <dbReference type="EMBL" id="MPC72866.1"/>
    </source>
</evidence>
<organism evidence="1 2">
    <name type="scientific">Portunus trituberculatus</name>
    <name type="common">Swimming crab</name>
    <name type="synonym">Neptunus trituberculatus</name>
    <dbReference type="NCBI Taxonomy" id="210409"/>
    <lineage>
        <taxon>Eukaryota</taxon>
        <taxon>Metazoa</taxon>
        <taxon>Ecdysozoa</taxon>
        <taxon>Arthropoda</taxon>
        <taxon>Crustacea</taxon>
        <taxon>Multicrustacea</taxon>
        <taxon>Malacostraca</taxon>
        <taxon>Eumalacostraca</taxon>
        <taxon>Eucarida</taxon>
        <taxon>Decapoda</taxon>
        <taxon>Pleocyemata</taxon>
        <taxon>Brachyura</taxon>
        <taxon>Eubrachyura</taxon>
        <taxon>Portunoidea</taxon>
        <taxon>Portunidae</taxon>
        <taxon>Portuninae</taxon>
        <taxon>Portunus</taxon>
    </lineage>
</organism>
<gene>
    <name evidence="1" type="ORF">E2C01_067180</name>
</gene>
<name>A0A5B7HSY1_PORTR</name>
<dbReference type="Proteomes" id="UP000324222">
    <property type="component" value="Unassembled WGS sequence"/>
</dbReference>
<evidence type="ECO:0000313" key="2">
    <source>
        <dbReference type="Proteomes" id="UP000324222"/>
    </source>
</evidence>
<dbReference type="EMBL" id="VSRR010035578">
    <property type="protein sequence ID" value="MPC72866.1"/>
    <property type="molecule type" value="Genomic_DNA"/>
</dbReference>
<protein>
    <submittedName>
        <fullName evidence="1">Uncharacterized protein</fullName>
    </submittedName>
</protein>